<dbReference type="PANTHER" id="PTHR12447">
    <property type="entry name" value="ANKYRIN REPEAT DOMAIN-CONTAINING PROTEIN 13"/>
    <property type="match status" value="1"/>
</dbReference>
<keyword evidence="2" id="KW-0677">Repeat</keyword>
<evidence type="ECO:0000259" key="5">
    <source>
        <dbReference type="Pfam" id="PF11904"/>
    </source>
</evidence>
<evidence type="ECO:0000256" key="3">
    <source>
        <dbReference type="ARBA" id="ARBA00023136"/>
    </source>
</evidence>
<proteinExistence type="predicted"/>
<dbReference type="PANTHER" id="PTHR12447:SF31">
    <property type="entry name" value="LD31969P"/>
    <property type="match status" value="1"/>
</dbReference>
<name>A0A8R1I7M9_CAEJA</name>
<evidence type="ECO:0000256" key="4">
    <source>
        <dbReference type="PROSITE-ProRule" id="PRU00023"/>
    </source>
</evidence>
<organism evidence="6 7">
    <name type="scientific">Caenorhabditis japonica</name>
    <dbReference type="NCBI Taxonomy" id="281687"/>
    <lineage>
        <taxon>Eukaryota</taxon>
        <taxon>Metazoa</taxon>
        <taxon>Ecdysozoa</taxon>
        <taxon>Nematoda</taxon>
        <taxon>Chromadorea</taxon>
        <taxon>Rhabditida</taxon>
        <taxon>Rhabditina</taxon>
        <taxon>Rhabditomorpha</taxon>
        <taxon>Rhabditoidea</taxon>
        <taxon>Rhabditidae</taxon>
        <taxon>Peloderinae</taxon>
        <taxon>Caenorhabditis</taxon>
    </lineage>
</organism>
<sequence length="582" mass="66133">MPLDSAAKLEYPLHWAVFMDEQKDLKELLANKQTLEIDKIDPRGRTAVMLAVTIRHFDCARLLLEAGADASIPNKQMWSLSNEAAALKNEDFLFEVIHHRDYQRATRGARTMKNILERLNDVPDFFCEMNWDFSSWVPFLTQICPSDCYNVYKKGSSVRIDTTLASFDDETHWVRVNQSFVFRLNAEGFAEFVTIDHDEKVADVQALRDDHSFEYFNPIEGDMAFRMNNPISTSYIDVDNIGFERTSRGFLSWFTSPESTESVQGYECKVLSASNVHLVTKRRMDHLSANRRAELENNGKSIDTKAMAGLKKFISHTKTDENTKRNLLEEGLSAEQYFYPQYEFEPKSDIGSAREVERKSTGFKATLWMADDYPLNLNDQIVPIVELMAVNSSHFARLHKFIRLQLPAGFPIKIEIPLFHIVSARVAFQNVNVAGKYVTPLEGNNVFIEDAAFQIPAGYSDDRGGGNYGITWADDEERRGRGAVAVAAQSNSEELSLQLAIEQSLREASGVNSVSAPTTSSVPNEDQQLAELLQFTEAQPPSDTEFFRAIRDSQVEADRHLREQEQFELELKKVLELSKTEQ</sequence>
<keyword evidence="4" id="KW-0040">ANK repeat</keyword>
<dbReference type="PROSITE" id="PS50088">
    <property type="entry name" value="ANK_REPEAT"/>
    <property type="match status" value="1"/>
</dbReference>
<dbReference type="GO" id="GO:0012505">
    <property type="term" value="C:endomembrane system"/>
    <property type="evidence" value="ECO:0007669"/>
    <property type="project" value="UniProtKB-SubCell"/>
</dbReference>
<dbReference type="Pfam" id="PF11904">
    <property type="entry name" value="ANKRD13_C"/>
    <property type="match status" value="1"/>
</dbReference>
<evidence type="ECO:0000256" key="2">
    <source>
        <dbReference type="ARBA" id="ARBA00022737"/>
    </source>
</evidence>
<dbReference type="SMART" id="SM00248">
    <property type="entry name" value="ANK"/>
    <property type="match status" value="2"/>
</dbReference>
<feature type="domain" description="Ankyrin repeat" evidence="5">
    <location>
        <begin position="159"/>
        <end position="460"/>
    </location>
</feature>
<feature type="repeat" description="ANK" evidence="4">
    <location>
        <begin position="43"/>
        <end position="75"/>
    </location>
</feature>
<dbReference type="InterPro" id="IPR021832">
    <property type="entry name" value="ANKRD13"/>
</dbReference>
<dbReference type="SUPFAM" id="SSF48403">
    <property type="entry name" value="Ankyrin repeat"/>
    <property type="match status" value="1"/>
</dbReference>
<dbReference type="PROSITE" id="PS50297">
    <property type="entry name" value="ANK_REP_REGION"/>
    <property type="match status" value="1"/>
</dbReference>
<evidence type="ECO:0000313" key="6">
    <source>
        <dbReference type="EnsemblMetazoa" id="CJA17719.1"/>
    </source>
</evidence>
<dbReference type="AlphaFoldDB" id="A0A8R1I7M9"/>
<keyword evidence="7" id="KW-1185">Reference proteome</keyword>
<keyword evidence="3" id="KW-0472">Membrane</keyword>
<evidence type="ECO:0000256" key="1">
    <source>
        <dbReference type="ARBA" id="ARBA00004308"/>
    </source>
</evidence>
<protein>
    <submittedName>
        <fullName evidence="6">ANK_REP_REGION domain-containing protein</fullName>
    </submittedName>
</protein>
<evidence type="ECO:0000313" key="7">
    <source>
        <dbReference type="Proteomes" id="UP000005237"/>
    </source>
</evidence>
<dbReference type="Proteomes" id="UP000005237">
    <property type="component" value="Unassembled WGS sequence"/>
</dbReference>
<dbReference type="Pfam" id="PF12796">
    <property type="entry name" value="Ank_2"/>
    <property type="match status" value="1"/>
</dbReference>
<dbReference type="InterPro" id="IPR002110">
    <property type="entry name" value="Ankyrin_rpt"/>
</dbReference>
<dbReference type="Gene3D" id="1.25.40.20">
    <property type="entry name" value="Ankyrin repeat-containing domain"/>
    <property type="match status" value="1"/>
</dbReference>
<reference evidence="6" key="2">
    <citation type="submission" date="2022-06" db="UniProtKB">
        <authorList>
            <consortium name="EnsemblMetazoa"/>
        </authorList>
    </citation>
    <scope>IDENTIFICATION</scope>
    <source>
        <strain evidence="6">DF5081</strain>
    </source>
</reference>
<dbReference type="InterPro" id="IPR036770">
    <property type="entry name" value="Ankyrin_rpt-contain_sf"/>
</dbReference>
<comment type="subcellular location">
    <subcellularLocation>
        <location evidence="1">Endomembrane system</location>
    </subcellularLocation>
</comment>
<reference evidence="7" key="1">
    <citation type="submission" date="2010-08" db="EMBL/GenBank/DDBJ databases">
        <authorList>
            <consortium name="Caenorhabditis japonica Sequencing Consortium"/>
            <person name="Wilson R.K."/>
        </authorList>
    </citation>
    <scope>NUCLEOTIDE SEQUENCE [LARGE SCALE GENOMIC DNA]</scope>
    <source>
        <strain evidence="7">DF5081</strain>
    </source>
</reference>
<accession>A0A8R1I7M9</accession>
<dbReference type="GO" id="GO:0005737">
    <property type="term" value="C:cytoplasm"/>
    <property type="evidence" value="ECO:0007669"/>
    <property type="project" value="TreeGrafter"/>
</dbReference>
<dbReference type="InterPro" id="IPR055285">
    <property type="entry name" value="ANKRD13_C"/>
</dbReference>
<dbReference type="EnsemblMetazoa" id="CJA17719.1">
    <property type="protein sequence ID" value="CJA17719.1"/>
    <property type="gene ID" value="WBGene00136923"/>
</dbReference>